<evidence type="ECO:0000259" key="2">
    <source>
        <dbReference type="Pfam" id="PF13649"/>
    </source>
</evidence>
<dbReference type="RefSeq" id="WP_170199998.1">
    <property type="nucleotide sequence ID" value="NZ_JBIUBA010000006.1"/>
</dbReference>
<evidence type="ECO:0000313" key="3">
    <source>
        <dbReference type="EMBL" id="RKT74594.1"/>
    </source>
</evidence>
<dbReference type="Gene3D" id="2.20.130.10">
    <property type="entry name" value="CAC2371-like domains"/>
    <property type="match status" value="1"/>
</dbReference>
<dbReference type="CDD" id="cd02440">
    <property type="entry name" value="AdoMet_MTases"/>
    <property type="match status" value="1"/>
</dbReference>
<sequence length="244" mass="26124">MAFEFPGDIYETIRASMRDLAAETDYLAGLLPAGGRVLDLGSGAGTTLHALAERGFQGVGVDRSATFTDYAKGRASTAERYVHATFAEFDTDETFDLVTCLFATVNMVDPVELPALLAKVRRLLNPGGRLVLEAAHLLNFVDGFQPAQVTHHVAGDGSVVTRLARISVRPHDAVWRNDETLVVGVSGGPATLHHNFFDQWVVTAPELRNLLAAAGFRVTAEHGSFRSTPATGRGPLIQVAEAVS</sequence>
<dbReference type="Pfam" id="PF13649">
    <property type="entry name" value="Methyltransf_25"/>
    <property type="match status" value="1"/>
</dbReference>
<feature type="domain" description="Methyltransferase" evidence="2">
    <location>
        <begin position="37"/>
        <end position="128"/>
    </location>
</feature>
<dbReference type="Proteomes" id="UP000272729">
    <property type="component" value="Unassembled WGS sequence"/>
</dbReference>
<dbReference type="InterPro" id="IPR041698">
    <property type="entry name" value="Methyltransf_25"/>
</dbReference>
<dbReference type="Gene3D" id="3.40.50.150">
    <property type="entry name" value="Vaccinia Virus protein VP39"/>
    <property type="match status" value="1"/>
</dbReference>
<comment type="caution">
    <text evidence="3">The sequence shown here is derived from an EMBL/GenBank/DDBJ whole genome shotgun (WGS) entry which is preliminary data.</text>
</comment>
<dbReference type="SUPFAM" id="SSF53335">
    <property type="entry name" value="S-adenosyl-L-methionine-dependent methyltransferases"/>
    <property type="match status" value="1"/>
</dbReference>
<proteinExistence type="predicted"/>
<dbReference type="InterPro" id="IPR029063">
    <property type="entry name" value="SAM-dependent_MTases_sf"/>
</dbReference>
<dbReference type="AlphaFoldDB" id="A0A495XNW6"/>
<dbReference type="EMBL" id="RBXR01000001">
    <property type="protein sequence ID" value="RKT74594.1"/>
    <property type="molecule type" value="Genomic_DNA"/>
</dbReference>
<evidence type="ECO:0000256" key="1">
    <source>
        <dbReference type="ARBA" id="ARBA00022679"/>
    </source>
</evidence>
<reference evidence="3 4" key="1">
    <citation type="submission" date="2018-10" db="EMBL/GenBank/DDBJ databases">
        <title>Sequencing the genomes of 1000 actinobacteria strains.</title>
        <authorList>
            <person name="Klenk H.-P."/>
        </authorList>
    </citation>
    <scope>NUCLEOTIDE SEQUENCE [LARGE SCALE GENOMIC DNA]</scope>
    <source>
        <strain evidence="3 4">DSM 43911</strain>
    </source>
</reference>
<dbReference type="GO" id="GO:0032259">
    <property type="term" value="P:methylation"/>
    <property type="evidence" value="ECO:0007669"/>
    <property type="project" value="UniProtKB-KW"/>
</dbReference>
<accession>A0A495XNW6</accession>
<name>A0A495XNW6_9PSEU</name>
<keyword evidence="3" id="KW-0489">Methyltransferase</keyword>
<keyword evidence="1 3" id="KW-0808">Transferase</keyword>
<dbReference type="PANTHER" id="PTHR43861">
    <property type="entry name" value="TRANS-ACONITATE 2-METHYLTRANSFERASE-RELATED"/>
    <property type="match status" value="1"/>
</dbReference>
<evidence type="ECO:0000313" key="4">
    <source>
        <dbReference type="Proteomes" id="UP000272729"/>
    </source>
</evidence>
<dbReference type="GO" id="GO:0008168">
    <property type="term" value="F:methyltransferase activity"/>
    <property type="evidence" value="ECO:0007669"/>
    <property type="project" value="UniProtKB-KW"/>
</dbReference>
<keyword evidence="4" id="KW-1185">Reference proteome</keyword>
<gene>
    <name evidence="3" type="ORF">DFJ66_7957</name>
</gene>
<protein>
    <submittedName>
        <fullName evidence="3">Methyltransferase family protein</fullName>
    </submittedName>
</protein>
<organism evidence="3 4">
    <name type="scientific">Saccharothrix variisporea</name>
    <dbReference type="NCBI Taxonomy" id="543527"/>
    <lineage>
        <taxon>Bacteria</taxon>
        <taxon>Bacillati</taxon>
        <taxon>Actinomycetota</taxon>
        <taxon>Actinomycetes</taxon>
        <taxon>Pseudonocardiales</taxon>
        <taxon>Pseudonocardiaceae</taxon>
        <taxon>Saccharothrix</taxon>
    </lineage>
</organism>